<dbReference type="Pfam" id="PF13561">
    <property type="entry name" value="adh_short_C2"/>
    <property type="match status" value="1"/>
</dbReference>
<dbReference type="InterPro" id="IPR050259">
    <property type="entry name" value="SDR"/>
</dbReference>
<organism evidence="3 4">
    <name type="scientific">Actinomadura spongiicola</name>
    <dbReference type="NCBI Taxonomy" id="2303421"/>
    <lineage>
        <taxon>Bacteria</taxon>
        <taxon>Bacillati</taxon>
        <taxon>Actinomycetota</taxon>
        <taxon>Actinomycetes</taxon>
        <taxon>Streptosporangiales</taxon>
        <taxon>Thermomonosporaceae</taxon>
        <taxon>Actinomadura</taxon>
    </lineage>
</organism>
<comment type="caution">
    <text evidence="3">The sequence shown here is derived from an EMBL/GenBank/DDBJ whole genome shotgun (WGS) entry which is preliminary data.</text>
</comment>
<evidence type="ECO:0000256" key="1">
    <source>
        <dbReference type="ARBA" id="ARBA00006484"/>
    </source>
</evidence>
<dbReference type="OrthoDB" id="3566316at2"/>
<dbReference type="InterPro" id="IPR002347">
    <property type="entry name" value="SDR_fam"/>
</dbReference>
<proteinExistence type="inferred from homology"/>
<evidence type="ECO:0000313" key="4">
    <source>
        <dbReference type="Proteomes" id="UP000262882"/>
    </source>
</evidence>
<dbReference type="Gene3D" id="3.40.50.720">
    <property type="entry name" value="NAD(P)-binding Rossmann-like Domain"/>
    <property type="match status" value="1"/>
</dbReference>
<gene>
    <name evidence="3" type="ORF">D0T12_19405</name>
</gene>
<dbReference type="Proteomes" id="UP000262882">
    <property type="component" value="Unassembled WGS sequence"/>
</dbReference>
<dbReference type="PANTHER" id="PTHR42879:SF2">
    <property type="entry name" value="3-OXOACYL-[ACYL-CARRIER-PROTEIN] REDUCTASE FABG"/>
    <property type="match status" value="1"/>
</dbReference>
<reference evidence="3 4" key="1">
    <citation type="submission" date="2018-08" db="EMBL/GenBank/DDBJ databases">
        <title>Actinomadura spongicola sp. nov., isolated from marine sponge Leucetta chagosensis.</title>
        <authorList>
            <person name="Li L."/>
            <person name="Lin H.W."/>
        </authorList>
    </citation>
    <scope>NUCLEOTIDE SEQUENCE [LARGE SCALE GENOMIC DNA]</scope>
    <source>
        <strain evidence="3 4">LHW52907</strain>
    </source>
</reference>
<dbReference type="PRINTS" id="PR00081">
    <property type="entry name" value="GDHRDH"/>
</dbReference>
<dbReference type="FunFam" id="3.40.50.720:FF:000084">
    <property type="entry name" value="Short-chain dehydrogenase reductase"/>
    <property type="match status" value="1"/>
</dbReference>
<dbReference type="PRINTS" id="PR00080">
    <property type="entry name" value="SDRFAMILY"/>
</dbReference>
<dbReference type="PANTHER" id="PTHR42879">
    <property type="entry name" value="3-OXOACYL-(ACYL-CARRIER-PROTEIN) REDUCTASE"/>
    <property type="match status" value="1"/>
</dbReference>
<name>A0A372GGR7_9ACTN</name>
<dbReference type="GO" id="GO:0016491">
    <property type="term" value="F:oxidoreductase activity"/>
    <property type="evidence" value="ECO:0007669"/>
    <property type="project" value="UniProtKB-KW"/>
</dbReference>
<dbReference type="NCBIfam" id="NF005559">
    <property type="entry name" value="PRK07231.1"/>
    <property type="match status" value="1"/>
</dbReference>
<dbReference type="InterPro" id="IPR036291">
    <property type="entry name" value="NAD(P)-bd_dom_sf"/>
</dbReference>
<keyword evidence="2" id="KW-0560">Oxidoreductase</keyword>
<keyword evidence="4" id="KW-1185">Reference proteome</keyword>
<dbReference type="AlphaFoldDB" id="A0A372GGR7"/>
<dbReference type="SUPFAM" id="SSF51735">
    <property type="entry name" value="NAD(P)-binding Rossmann-fold domains"/>
    <property type="match status" value="1"/>
</dbReference>
<dbReference type="EMBL" id="QVNQ01000005">
    <property type="protein sequence ID" value="RFS84289.1"/>
    <property type="molecule type" value="Genomic_DNA"/>
</dbReference>
<evidence type="ECO:0000256" key="2">
    <source>
        <dbReference type="ARBA" id="ARBA00023002"/>
    </source>
</evidence>
<evidence type="ECO:0000313" key="3">
    <source>
        <dbReference type="EMBL" id="RFS84289.1"/>
    </source>
</evidence>
<protein>
    <submittedName>
        <fullName evidence="3">SDR family oxidoreductase</fullName>
    </submittedName>
</protein>
<dbReference type="RefSeq" id="WP_117400978.1">
    <property type="nucleotide sequence ID" value="NZ_QVNQ01000005.1"/>
</dbReference>
<accession>A0A372GGR7</accession>
<comment type="similarity">
    <text evidence="1">Belongs to the short-chain dehydrogenases/reductases (SDR) family.</text>
</comment>
<sequence length="250" mass="25734">MRRFDGQVAIVTGGTSGIGREVCLALAAEGARVVVSGTDEARGEATCEAARAEGGIARFAGARLNRVEDCHRLVDGVLEREGAIDVLVNAAGVFEVGATPETAEAAWDRMSDVNLKGLFFTGQRALTVMAGRGSGVVVNISSIGALVGAPGIAAYCAIKGGVEALTRAWAVEFAPQGVRVNAVAPGNVETPMNAQMMARPEHLATILERTPLGRNGRPHEIAGAVLYLAGPEAQFVTGASLVVDGGWTAQ</sequence>